<organism evidence="2">
    <name type="scientific">Octactis speculum</name>
    <dbReference type="NCBI Taxonomy" id="3111310"/>
    <lineage>
        <taxon>Eukaryota</taxon>
        <taxon>Sar</taxon>
        <taxon>Stramenopiles</taxon>
        <taxon>Ochrophyta</taxon>
        <taxon>Dictyochophyceae</taxon>
        <taxon>Dictyochales</taxon>
        <taxon>Dictyochaceae</taxon>
        <taxon>Octactis</taxon>
    </lineage>
</organism>
<accession>A0A7S2BWM4</accession>
<dbReference type="EMBL" id="HBGS01020066">
    <property type="protein sequence ID" value="CAD9408294.1"/>
    <property type="molecule type" value="Transcribed_RNA"/>
</dbReference>
<gene>
    <name evidence="2" type="ORF">DSPE1174_LOCUS10418</name>
</gene>
<protein>
    <submittedName>
        <fullName evidence="2">Uncharacterized protein</fullName>
    </submittedName>
</protein>
<reference evidence="2" key="1">
    <citation type="submission" date="2021-01" db="EMBL/GenBank/DDBJ databases">
        <authorList>
            <person name="Corre E."/>
            <person name="Pelletier E."/>
            <person name="Niang G."/>
            <person name="Scheremetjew M."/>
            <person name="Finn R."/>
            <person name="Kale V."/>
            <person name="Holt S."/>
            <person name="Cochrane G."/>
            <person name="Meng A."/>
            <person name="Brown T."/>
            <person name="Cohen L."/>
        </authorList>
    </citation>
    <scope>NUCLEOTIDE SEQUENCE</scope>
    <source>
        <strain evidence="2">CCMP1381</strain>
    </source>
</reference>
<name>A0A7S2BWM4_9STRA</name>
<dbReference type="AlphaFoldDB" id="A0A7S2BWM4"/>
<sequence>MGCLVGVVVADILGNLVCMDPISVARGKLDLEQEELAQKGTVGPGAFSIEVPRHDSEECFPAIIPQGEKRQRGNQTPPELIRNMIRALLDDQNGDPAVHFQSRYPAQDSEDSFV</sequence>
<evidence type="ECO:0000256" key="1">
    <source>
        <dbReference type="SAM" id="MobiDB-lite"/>
    </source>
</evidence>
<proteinExistence type="predicted"/>
<evidence type="ECO:0000313" key="2">
    <source>
        <dbReference type="EMBL" id="CAD9408294.1"/>
    </source>
</evidence>
<feature type="region of interest" description="Disordered" evidence="1">
    <location>
        <begin position="94"/>
        <end position="114"/>
    </location>
</feature>